<protein>
    <submittedName>
        <fullName evidence="1">Uncharacterized protein</fullName>
    </submittedName>
</protein>
<proteinExistence type="predicted"/>
<comment type="caution">
    <text evidence="1">The sequence shown here is derived from an EMBL/GenBank/DDBJ whole genome shotgun (WGS) entry which is preliminary data.</text>
</comment>
<name>A0A0F8YQE9_9ZZZZ</name>
<gene>
    <name evidence="1" type="ORF">LCGC14_3126400</name>
</gene>
<dbReference type="AlphaFoldDB" id="A0A0F8YQE9"/>
<organism evidence="1">
    <name type="scientific">marine sediment metagenome</name>
    <dbReference type="NCBI Taxonomy" id="412755"/>
    <lineage>
        <taxon>unclassified sequences</taxon>
        <taxon>metagenomes</taxon>
        <taxon>ecological metagenomes</taxon>
    </lineage>
</organism>
<sequence length="62" mass="7477">MSRNAAWCRFCRRNHVMTWDLTGEGLVEMPALFYQRSYEGEPGHISPRCHDCYEKAENRWKR</sequence>
<reference evidence="1" key="1">
    <citation type="journal article" date="2015" name="Nature">
        <title>Complex archaea that bridge the gap between prokaryotes and eukaryotes.</title>
        <authorList>
            <person name="Spang A."/>
            <person name="Saw J.H."/>
            <person name="Jorgensen S.L."/>
            <person name="Zaremba-Niedzwiedzka K."/>
            <person name="Martijn J."/>
            <person name="Lind A.E."/>
            <person name="van Eijk R."/>
            <person name="Schleper C."/>
            <person name="Guy L."/>
            <person name="Ettema T.J."/>
        </authorList>
    </citation>
    <scope>NUCLEOTIDE SEQUENCE</scope>
</reference>
<dbReference type="EMBL" id="LAZR01068090">
    <property type="protein sequence ID" value="KKK50301.1"/>
    <property type="molecule type" value="Genomic_DNA"/>
</dbReference>
<accession>A0A0F8YQE9</accession>
<evidence type="ECO:0000313" key="1">
    <source>
        <dbReference type="EMBL" id="KKK50301.1"/>
    </source>
</evidence>